<reference evidence="17 18" key="1">
    <citation type="journal article" date="2015" name="Nat. Commun.">
        <title>Lucilia cuprina genome unlocks parasitic fly biology to underpin future interventions.</title>
        <authorList>
            <person name="Anstead C.A."/>
            <person name="Korhonen P.K."/>
            <person name="Young N.D."/>
            <person name="Hall R.S."/>
            <person name="Jex A.R."/>
            <person name="Murali S.C."/>
            <person name="Hughes D.S."/>
            <person name="Lee S.F."/>
            <person name="Perry T."/>
            <person name="Stroehlein A.J."/>
            <person name="Ansell B.R."/>
            <person name="Breugelmans B."/>
            <person name="Hofmann A."/>
            <person name="Qu J."/>
            <person name="Dugan S."/>
            <person name="Lee S.L."/>
            <person name="Chao H."/>
            <person name="Dinh H."/>
            <person name="Han Y."/>
            <person name="Doddapaneni H.V."/>
            <person name="Worley K.C."/>
            <person name="Muzny D.M."/>
            <person name="Ioannidis P."/>
            <person name="Waterhouse R.M."/>
            <person name="Zdobnov E.M."/>
            <person name="James P.J."/>
            <person name="Bagnall N.H."/>
            <person name="Kotze A.C."/>
            <person name="Gibbs R.A."/>
            <person name="Richards S."/>
            <person name="Batterham P."/>
            <person name="Gasser R.B."/>
        </authorList>
    </citation>
    <scope>NUCLEOTIDE SEQUENCE [LARGE SCALE GENOMIC DNA]</scope>
    <source>
        <strain evidence="17 18">LS</strain>
        <tissue evidence="17">Full body</tissue>
    </source>
</reference>
<feature type="domain" description="Fibronectin type-III" evidence="16">
    <location>
        <begin position="789"/>
        <end position="885"/>
    </location>
</feature>
<dbReference type="PRINTS" id="PR00700">
    <property type="entry name" value="PRTYPHPHTASE"/>
</dbReference>
<keyword evidence="3 13" id="KW-0812">Transmembrane</keyword>
<dbReference type="InterPro" id="IPR041201">
    <property type="entry name" value="PTPRJ_TM"/>
</dbReference>
<feature type="domain" description="Fibronectin type-III" evidence="16">
    <location>
        <begin position="333"/>
        <end position="428"/>
    </location>
</feature>
<keyword evidence="9 13" id="KW-0472">Membrane</keyword>
<dbReference type="InterPro" id="IPR003961">
    <property type="entry name" value="FN3_dom"/>
</dbReference>
<feature type="domain" description="Tyrosine-protein phosphatase" evidence="14">
    <location>
        <begin position="1386"/>
        <end position="1641"/>
    </location>
</feature>
<evidence type="ECO:0000256" key="7">
    <source>
        <dbReference type="ARBA" id="ARBA00022912"/>
    </source>
</evidence>
<evidence type="ECO:0000256" key="5">
    <source>
        <dbReference type="ARBA" id="ARBA00022737"/>
    </source>
</evidence>
<dbReference type="InterPro" id="IPR013783">
    <property type="entry name" value="Ig-like_fold"/>
</dbReference>
<dbReference type="GO" id="GO:0048666">
    <property type="term" value="P:neuron development"/>
    <property type="evidence" value="ECO:0007669"/>
    <property type="project" value="UniProtKB-ARBA"/>
</dbReference>
<dbReference type="FunFam" id="2.60.40.10:FF:001137">
    <property type="entry name" value="Receptor protein-tyrosine phosphatase 10d"/>
    <property type="match status" value="1"/>
</dbReference>
<evidence type="ECO:0000256" key="8">
    <source>
        <dbReference type="ARBA" id="ARBA00022989"/>
    </source>
</evidence>
<comment type="subcellular location">
    <subcellularLocation>
        <location evidence="1">Membrane</location>
        <topology evidence="1">Single-pass type I membrane protein</topology>
    </subcellularLocation>
</comment>
<evidence type="ECO:0000256" key="9">
    <source>
        <dbReference type="ARBA" id="ARBA00023136"/>
    </source>
</evidence>
<feature type="domain" description="Tyrosine specific protein phosphatases" evidence="15">
    <location>
        <begin position="1558"/>
        <end position="1632"/>
    </location>
</feature>
<dbReference type="GO" id="GO:0016020">
    <property type="term" value="C:membrane"/>
    <property type="evidence" value="ECO:0007669"/>
    <property type="project" value="UniProtKB-SubCell"/>
</dbReference>
<dbReference type="FunFam" id="2.60.40.10:FF:001177">
    <property type="entry name" value="Receptor-type tyrosine-protein phosphatase beta"/>
    <property type="match status" value="1"/>
</dbReference>
<name>A0A0L0BUR2_LUCCU</name>
<dbReference type="PROSITE" id="PS50055">
    <property type="entry name" value="TYR_PHOSPHATASE_PTP"/>
    <property type="match status" value="1"/>
</dbReference>
<dbReference type="InterPro" id="IPR029021">
    <property type="entry name" value="Prot-tyrosine_phosphatase-like"/>
</dbReference>
<dbReference type="Pfam" id="PF18861">
    <property type="entry name" value="PTP_tm"/>
    <property type="match status" value="1"/>
</dbReference>
<evidence type="ECO:0000256" key="4">
    <source>
        <dbReference type="ARBA" id="ARBA00022729"/>
    </source>
</evidence>
<evidence type="ECO:0000256" key="10">
    <source>
        <dbReference type="ARBA" id="ARBA00023180"/>
    </source>
</evidence>
<evidence type="ECO:0000313" key="18">
    <source>
        <dbReference type="Proteomes" id="UP000037069"/>
    </source>
</evidence>
<dbReference type="SMART" id="SM00404">
    <property type="entry name" value="PTPc_motif"/>
    <property type="match status" value="1"/>
</dbReference>
<dbReference type="FunFam" id="2.60.40.10:FF:000916">
    <property type="entry name" value="Receptor-type tyrosine-protein phosphatase beta"/>
    <property type="match status" value="1"/>
</dbReference>
<dbReference type="Pfam" id="PF00102">
    <property type="entry name" value="Y_phosphatase"/>
    <property type="match status" value="1"/>
</dbReference>
<dbReference type="EMBL" id="JRES01001303">
    <property type="protein sequence ID" value="KNC23771.1"/>
    <property type="molecule type" value="Genomic_DNA"/>
</dbReference>
<feature type="domain" description="Fibronectin type-III" evidence="16">
    <location>
        <begin position="521"/>
        <end position="612"/>
    </location>
</feature>
<dbReference type="PANTHER" id="PTHR46957">
    <property type="entry name" value="CYTOKINE RECEPTOR"/>
    <property type="match status" value="1"/>
</dbReference>
<feature type="region of interest" description="Disordered" evidence="12">
    <location>
        <begin position="1877"/>
        <end position="1918"/>
    </location>
</feature>
<feature type="domain" description="Fibronectin type-III" evidence="16">
    <location>
        <begin position="1071"/>
        <end position="1171"/>
    </location>
</feature>
<evidence type="ECO:0000256" key="12">
    <source>
        <dbReference type="SAM" id="MobiDB-lite"/>
    </source>
</evidence>
<dbReference type="CDD" id="cd14548">
    <property type="entry name" value="R3-PTPc"/>
    <property type="match status" value="1"/>
</dbReference>
<dbReference type="EC" id="3.1.3.48" evidence="2"/>
<dbReference type="PROSITE" id="PS00383">
    <property type="entry name" value="TYR_PHOSPHATASE_1"/>
    <property type="match status" value="1"/>
</dbReference>
<dbReference type="SUPFAM" id="SSF52799">
    <property type="entry name" value="(Phosphotyrosine protein) phosphatases II"/>
    <property type="match status" value="1"/>
</dbReference>
<dbReference type="PROSITE" id="PS50056">
    <property type="entry name" value="TYR_PHOSPHATASE_2"/>
    <property type="match status" value="1"/>
</dbReference>
<dbReference type="InterPro" id="IPR000387">
    <property type="entry name" value="Tyr_Pase_dom"/>
</dbReference>
<feature type="region of interest" description="Disordered" evidence="12">
    <location>
        <begin position="1829"/>
        <end position="1853"/>
    </location>
</feature>
<dbReference type="SMART" id="SM00060">
    <property type="entry name" value="FN3"/>
    <property type="match status" value="11"/>
</dbReference>
<evidence type="ECO:0000256" key="3">
    <source>
        <dbReference type="ARBA" id="ARBA00022692"/>
    </source>
</evidence>
<dbReference type="GO" id="GO:0009653">
    <property type="term" value="P:anatomical structure morphogenesis"/>
    <property type="evidence" value="ECO:0007669"/>
    <property type="project" value="UniProtKB-ARBA"/>
</dbReference>
<keyword evidence="18" id="KW-1185">Reference proteome</keyword>
<dbReference type="OMA" id="HWENYRL"/>
<dbReference type="InterPro" id="IPR000242">
    <property type="entry name" value="PTP_cat"/>
</dbReference>
<keyword evidence="8 13" id="KW-1133">Transmembrane helix</keyword>
<evidence type="ECO:0000256" key="2">
    <source>
        <dbReference type="ARBA" id="ARBA00013064"/>
    </source>
</evidence>
<dbReference type="STRING" id="7375.A0A0L0BUR2"/>
<keyword evidence="7" id="KW-0904">Protein phosphatase</keyword>
<dbReference type="SUPFAM" id="SSF49265">
    <property type="entry name" value="Fibronectin type III"/>
    <property type="match status" value="6"/>
</dbReference>
<keyword evidence="10" id="KW-0325">Glycoprotein</keyword>
<dbReference type="PANTHER" id="PTHR46957:SF3">
    <property type="entry name" value="CYTOKINE RECEPTOR"/>
    <property type="match status" value="1"/>
</dbReference>
<dbReference type="FunFam" id="2.60.40.10:FF:001589">
    <property type="entry name" value="Tyrosine-protein phosphatase 10D"/>
    <property type="match status" value="1"/>
</dbReference>
<proteinExistence type="predicted"/>
<evidence type="ECO:0000259" key="14">
    <source>
        <dbReference type="PROSITE" id="PS50055"/>
    </source>
</evidence>
<feature type="domain" description="Fibronectin type-III" evidence="16">
    <location>
        <begin position="239"/>
        <end position="332"/>
    </location>
</feature>
<feature type="region of interest" description="Disordered" evidence="12">
    <location>
        <begin position="1945"/>
        <end position="1986"/>
    </location>
</feature>
<dbReference type="InterPro" id="IPR036116">
    <property type="entry name" value="FN3_sf"/>
</dbReference>
<dbReference type="FunFam" id="2.60.40.10:FF:001334">
    <property type="entry name" value="tyrosine-protein phosphatase 10D isoform X3"/>
    <property type="match status" value="1"/>
</dbReference>
<keyword evidence="6" id="KW-0378">Hydrolase</keyword>
<keyword evidence="4" id="KW-0732">Signal</keyword>
<dbReference type="Gene3D" id="3.90.190.10">
    <property type="entry name" value="Protein tyrosine phosphatase superfamily"/>
    <property type="match status" value="1"/>
</dbReference>
<evidence type="ECO:0000256" key="1">
    <source>
        <dbReference type="ARBA" id="ARBA00004479"/>
    </source>
</evidence>
<dbReference type="GO" id="GO:0004725">
    <property type="term" value="F:protein tyrosine phosphatase activity"/>
    <property type="evidence" value="ECO:0007669"/>
    <property type="project" value="UniProtKB-EC"/>
</dbReference>
<evidence type="ECO:0000256" key="11">
    <source>
        <dbReference type="ARBA" id="ARBA00051722"/>
    </source>
</evidence>
<keyword evidence="5" id="KW-0677">Repeat</keyword>
<dbReference type="FunFam" id="2.60.40.10:FF:001445">
    <property type="entry name" value="Tyrosine-protein phosphatase 10D"/>
    <property type="match status" value="1"/>
</dbReference>
<dbReference type="FunFam" id="2.60.40.10:FF:000823">
    <property type="entry name" value="Tyrosine-protein phosphatase 10D"/>
    <property type="match status" value="1"/>
</dbReference>
<dbReference type="OrthoDB" id="8609993at2759"/>
<evidence type="ECO:0000259" key="16">
    <source>
        <dbReference type="PROSITE" id="PS50853"/>
    </source>
</evidence>
<comment type="caution">
    <text evidence="17">The sequence shown here is derived from an EMBL/GenBank/DDBJ whole genome shotgun (WGS) entry which is preliminary data.</text>
</comment>
<feature type="transmembrane region" description="Helical" evidence="13">
    <location>
        <begin position="1312"/>
        <end position="1333"/>
    </location>
</feature>
<gene>
    <name evidence="17" type="ORF">FF38_13816</name>
</gene>
<protein>
    <recommendedName>
        <fullName evidence="2">protein-tyrosine-phosphatase</fullName>
        <ecNumber evidence="2">3.1.3.48</ecNumber>
    </recommendedName>
</protein>
<dbReference type="FunFam" id="2.60.40.10:FF:001507">
    <property type="entry name" value="tyrosine-protein phosphatase 10D isoform X2"/>
    <property type="match status" value="1"/>
</dbReference>
<dbReference type="Pfam" id="PF00041">
    <property type="entry name" value="fn3"/>
    <property type="match status" value="10"/>
</dbReference>
<dbReference type="SMART" id="SM00194">
    <property type="entry name" value="PTPc"/>
    <property type="match status" value="1"/>
</dbReference>
<accession>A0A0L0BUR2</accession>
<sequence>MLNKHLKMFKTIKMLLLENNNKKEAINNNNMNKNKNNNKLSAVPSSTLTERIQQKLSSTSSSSSFSLSSSAPLQRQRNLLIGLILTISCIQKLRKKTFQFSIVSIRETPLLSANSSFCIGDSFPGFGLPLPVIPDMLHYLESLVPETKDSYNKHVNCADLAISIPNNQGMDDAYYRLDYSPPYGYPEPNTTIASNEIGDEIQFSRALPGTQYNFWLYYTNFTHHDWLTWTVSITTAPDPPSNLSVQVRSSKNAIIQWSPPTQGNYTAFKIKVLGLSEASSSYNKVFHVNDSTFQHSAKELTPGATYQVQAYTIYDGKESVAYTSRNFTTKPNTPGKFIVWFRNETTLLVLWQPPYPAGIYTHYKVSIEPPDALESVLYVEKEGEPPGPAQAAFKGLVPGRAYNISVQTMSEDEISLPTTAQYRTVPLRPLNVTFDKDYITSNSFRVLWEAPKGVSEFDKYQVSYAASRRQPTVTRSDDPIAYFDFRDIPEPGKTFSVIVKTVSGKVTSWPATGDVTLRPLPVRNLRSFSDDKSNNMIITWEPDPASTQDEYRIVYHELETFNGDTSTLSTDRTRFSLESLLPGRNYSVSVQALSKKMESNETTIYVVTRPSSPIIEDLKSIKMGLNISWKSDVNSKQEQYEVLYSRNGTSEVRTVFTKESRLVIKNLHPGAGYEVKVFAVSHNLRSEPHAYFQAVYPNPPRNLTIETVRSNSVLAHWSPPENSDFTEYTIRYRTESEQQWVRLPSVRSTEAEITDMTKGEKYTIQVNSVSFTVESPTPQEVNTTVPPNPVSNIIPLVDSRNITLEWPKPEGRVESYILKWWPTDNPSKTQTKNVSENKSADDISTVRVLIGDLMPGVQYKFDIQTTSYGIYSGTTHLSTRTMPLIQSEVVVVNDKQEDERDTITLSYTPTPQSSSKFDIYRFSLGDQEIKDKEKLANDTDRKVTFTGLVPGRLYNITVWTVSGGVSSLPIQRQDRLFPEPITMLHATNITDTEISLKWDIPKGEFNDFDVQYLTADNILAQNITTKNEITITDLKPHRNYTFTVVVRSGTESSVLRSSSPLSASFSTNEAIPGKVERFHPINVEPSEVVFEWLLPQSEANGIIRQFSITYMNVNNMTERNTLDFDSSDSKGSIKNLKPGETYVFKIQAKTSIGYGPEREYKQTMPILAPPRPATQVVPTEVYRSSSTIQIRFRKNYFSDQNGPVRMYTIIVAEDDTKNASGLEMPSWHDVQSYSVWLPYQAVEPYYPFENRSVEDFTIGTENCDNRKSGYCNGPLKSGTTYRVKVRAFTAPDKFTDTAYSFPIQTDQDNTSLIVAVTVPLTIILILLVTLVFYKRRRNNCRKTTKDSRANDNMSLPDSVIEQNRPILIKNFAEHYRMMSADSDFRFSEEFDELKHVGRDQPCTFADLPCNRPKNRFTNILPYDHSRFKLQPVDDDEGSDYINANYVPGHNSPREFIVTQGPLHSTRDDFWRMCWESNSRAIVMLTRCFEKGREKCDQYWPNDTVPVFYGDIKVQILNDSHYPDWIMTEFMVCRGSEQRIVRHFHFTTWPDFGVPNPPQTLVRFVRAFRDRIGTEQRPIVVHCSAGVGRSGTFITLDRILLQINTSDFVDIFGIVYAMRKERVWMVQTEQQYICIHQCLLAVLEGKENIVGPPREIHDNEGYEGQQPQYDENGEIIATIEGHNEIMHDTLQPEDAEAIDHENAAIIHDDQQPLTGFGGAAVHSTSMTSFGGNNDNNNSVVIVLVDNKPSSMICKEGSIDVISIGNSSGGNTSNNSANSQQMHHVGDGTNITNGHQTLQHRRKSQLITFSASSCDIKNSLSHEIIMVNNNSNVNSNQNGTTHNNHRGSIVGSIGSNSQIHANTRLSFAEEDIMIIPQNGQHQQLQQQQSQHHSHQQQNGSLSGSGTGSGSGCESVGGHNNELEDDVFRRHSLEVDEEAQEALYNEEYGTHIETKSNNANDDSGGGSYEDSHALHSSLGGSNRNSLEKDDDDIDVDVISTDVSCYDQLLGSSCNTRNDDDEIATIVGDCENYTKLSKHALKTSLNGGVGGGSYGVVNGSGGLGENGGGIIYANPFMDDEGIAESGM</sequence>
<dbReference type="PROSITE" id="PS50853">
    <property type="entry name" value="FN3"/>
    <property type="match status" value="7"/>
</dbReference>
<evidence type="ECO:0000256" key="6">
    <source>
        <dbReference type="ARBA" id="ARBA00022801"/>
    </source>
</evidence>
<dbReference type="FunFam" id="3.90.190.10:FF:000009">
    <property type="entry name" value="Receptor-type tyrosine-protein phosphatase beta"/>
    <property type="match status" value="1"/>
</dbReference>
<dbReference type="InterPro" id="IPR016130">
    <property type="entry name" value="Tyr_Pase_AS"/>
</dbReference>
<evidence type="ECO:0000256" key="13">
    <source>
        <dbReference type="SAM" id="Phobius"/>
    </source>
</evidence>
<feature type="domain" description="Fibronectin type-III" evidence="16">
    <location>
        <begin position="699"/>
        <end position="788"/>
    </location>
</feature>
<dbReference type="Gene3D" id="2.60.40.10">
    <property type="entry name" value="Immunoglobulins"/>
    <property type="match status" value="10"/>
</dbReference>
<dbReference type="CDD" id="cd00063">
    <property type="entry name" value="FN3"/>
    <property type="match status" value="9"/>
</dbReference>
<dbReference type="InterPro" id="IPR050713">
    <property type="entry name" value="RTP_Phos/Ushers"/>
</dbReference>
<comment type="catalytic activity">
    <reaction evidence="11">
        <text>O-phospho-L-tyrosyl-[protein] + H2O = L-tyrosyl-[protein] + phosphate</text>
        <dbReference type="Rhea" id="RHEA:10684"/>
        <dbReference type="Rhea" id="RHEA-COMP:10136"/>
        <dbReference type="Rhea" id="RHEA-COMP:20101"/>
        <dbReference type="ChEBI" id="CHEBI:15377"/>
        <dbReference type="ChEBI" id="CHEBI:43474"/>
        <dbReference type="ChEBI" id="CHEBI:46858"/>
        <dbReference type="ChEBI" id="CHEBI:61978"/>
        <dbReference type="EC" id="3.1.3.48"/>
    </reaction>
</comment>
<organism evidence="17 18">
    <name type="scientific">Lucilia cuprina</name>
    <name type="common">Green bottle fly</name>
    <name type="synonym">Australian sheep blowfly</name>
    <dbReference type="NCBI Taxonomy" id="7375"/>
    <lineage>
        <taxon>Eukaryota</taxon>
        <taxon>Metazoa</taxon>
        <taxon>Ecdysozoa</taxon>
        <taxon>Arthropoda</taxon>
        <taxon>Hexapoda</taxon>
        <taxon>Insecta</taxon>
        <taxon>Pterygota</taxon>
        <taxon>Neoptera</taxon>
        <taxon>Endopterygota</taxon>
        <taxon>Diptera</taxon>
        <taxon>Brachycera</taxon>
        <taxon>Muscomorpha</taxon>
        <taxon>Oestroidea</taxon>
        <taxon>Calliphoridae</taxon>
        <taxon>Luciliinae</taxon>
        <taxon>Lucilia</taxon>
    </lineage>
</organism>
<feature type="domain" description="Fibronectin type-III" evidence="16">
    <location>
        <begin position="980"/>
        <end position="1070"/>
    </location>
</feature>
<evidence type="ECO:0000259" key="15">
    <source>
        <dbReference type="PROSITE" id="PS50056"/>
    </source>
</evidence>
<dbReference type="Proteomes" id="UP000037069">
    <property type="component" value="Unassembled WGS sequence"/>
</dbReference>
<feature type="compositionally biased region" description="Low complexity" evidence="12">
    <location>
        <begin position="1877"/>
        <end position="1899"/>
    </location>
</feature>
<dbReference type="InterPro" id="IPR003595">
    <property type="entry name" value="Tyr_Pase_cat"/>
</dbReference>
<evidence type="ECO:0000313" key="17">
    <source>
        <dbReference type="EMBL" id="KNC23771.1"/>
    </source>
</evidence>